<evidence type="ECO:0000313" key="7">
    <source>
        <dbReference type="Proteomes" id="UP000193285"/>
    </source>
</evidence>
<dbReference type="RefSeq" id="WP_085246181.1">
    <property type="nucleotide sequence ID" value="NZ_LQPN01000072.1"/>
</dbReference>
<accession>A0A1X2A4J9</accession>
<keyword evidence="3 4" id="KW-0067">ATP-binding</keyword>
<dbReference type="InterPro" id="IPR011761">
    <property type="entry name" value="ATP-grasp"/>
</dbReference>
<dbReference type="PROSITE" id="PS50975">
    <property type="entry name" value="ATP_GRASP"/>
    <property type="match status" value="1"/>
</dbReference>
<dbReference type="GO" id="GO:0005524">
    <property type="term" value="F:ATP binding"/>
    <property type="evidence" value="ECO:0007669"/>
    <property type="project" value="UniProtKB-UniRule"/>
</dbReference>
<dbReference type="EMBL" id="LQPN01000072">
    <property type="protein sequence ID" value="ORW38342.1"/>
    <property type="molecule type" value="Genomic_DNA"/>
</dbReference>
<dbReference type="STRING" id="767916.AWB91_12545"/>
<protein>
    <recommendedName>
        <fullName evidence="5">ATP-grasp domain-containing protein</fullName>
    </recommendedName>
</protein>
<dbReference type="PANTHER" id="PTHR43585">
    <property type="entry name" value="FUMIPYRROLE BIOSYNTHESIS PROTEIN C"/>
    <property type="match status" value="1"/>
</dbReference>
<organism evidence="6 7">
    <name type="scientific">Mycobacterium paraense</name>
    <dbReference type="NCBI Taxonomy" id="767916"/>
    <lineage>
        <taxon>Bacteria</taxon>
        <taxon>Bacillati</taxon>
        <taxon>Actinomycetota</taxon>
        <taxon>Actinomycetes</taxon>
        <taxon>Mycobacteriales</taxon>
        <taxon>Mycobacteriaceae</taxon>
        <taxon>Mycobacterium</taxon>
        <taxon>Mycobacterium simiae complex</taxon>
    </lineage>
</organism>
<feature type="domain" description="ATP-grasp" evidence="5">
    <location>
        <begin position="125"/>
        <end position="326"/>
    </location>
</feature>
<sequence length="427" mass="45496">MSDADLSVTGRARPLVAVGYGPRCVPVMQLAEAAAGLCDLLWIVDTMQPEMLEMTNLLDRFGPVVDLAGMSAEQAIKILGDWEPDGMTTYLDAGMVELAQVAEGLGLPFHSPVTAAALTDKARQRRALADAGLDIPSCHLIRADQPEPDLSTVESQVGWPAVLKPRSAQGSRCTFLARDRAELEKLLSALGRSRPDMVVEGYLPDDPARAGSPYAGYVSVESVVADGVVSHLALTGRFPPAENFRETGFFIPAALEAEDRSAVLGIATRAIGALAVRTGCLHTEVKFTPDGPRIIEVNGRLGGGVPEMLKRAAGISLLDLTLRVALGEPVSIDGPVATDRIGYRFFLQPPTVSATVTSIEGINDFSDQAGVDTVSVHQRPGSALDWRDGSGNHIVAVVGSADDEEQLQAAYRLLHQEVTVTYTDIRH</sequence>
<evidence type="ECO:0000256" key="2">
    <source>
        <dbReference type="ARBA" id="ARBA00022741"/>
    </source>
</evidence>
<evidence type="ECO:0000256" key="1">
    <source>
        <dbReference type="ARBA" id="ARBA00022598"/>
    </source>
</evidence>
<dbReference type="AlphaFoldDB" id="A0A1X2A4J9"/>
<keyword evidence="2 4" id="KW-0547">Nucleotide-binding</keyword>
<evidence type="ECO:0000313" key="6">
    <source>
        <dbReference type="EMBL" id="ORW38342.1"/>
    </source>
</evidence>
<keyword evidence="1" id="KW-0436">Ligase</keyword>
<evidence type="ECO:0000256" key="3">
    <source>
        <dbReference type="ARBA" id="ARBA00022840"/>
    </source>
</evidence>
<dbReference type="OrthoDB" id="24041at2"/>
<evidence type="ECO:0000259" key="5">
    <source>
        <dbReference type="PROSITE" id="PS50975"/>
    </source>
</evidence>
<reference evidence="6 7" key="1">
    <citation type="journal article" date="2015" name="Emerg. Microbes Infect.">
        <title>Characterization of 17 strains belonging to the Mycobacterium simiae complex and description of Mycobacterium paraense sp. nov.</title>
        <authorList>
            <person name="Fusco da Costa A.R."/>
            <person name="Fedrizzi T."/>
            <person name="Lopes M.L."/>
            <person name="Pecorari M."/>
            <person name="Oliveira da Costa W.L."/>
            <person name="Giacobazzi E."/>
            <person name="da Costa Bahia J.R."/>
            <person name="De Sanctis V."/>
            <person name="Batista Lima K.V."/>
            <person name="Bertorelli R."/>
            <person name="Grottola A."/>
            <person name="Fabio A."/>
            <person name="Mariottini A."/>
            <person name="Ferretti P."/>
            <person name="Di Leva F."/>
            <person name="Fregni Serpini G."/>
            <person name="Tagliazucchi S."/>
            <person name="Rumpianesi F."/>
            <person name="Jousson O."/>
            <person name="Segata N."/>
            <person name="Tortoli E."/>
        </authorList>
    </citation>
    <scope>NUCLEOTIDE SEQUENCE [LARGE SCALE GENOMIC DNA]</scope>
    <source>
        <strain evidence="6 7">IEC33</strain>
    </source>
</reference>
<dbReference type="Gene3D" id="3.30.470.20">
    <property type="entry name" value="ATP-grasp fold, B domain"/>
    <property type="match status" value="1"/>
</dbReference>
<dbReference type="InterPro" id="IPR052032">
    <property type="entry name" value="ATP-dep_AA_Ligase"/>
</dbReference>
<dbReference type="SUPFAM" id="SSF56059">
    <property type="entry name" value="Glutathione synthetase ATP-binding domain-like"/>
    <property type="match status" value="1"/>
</dbReference>
<name>A0A1X2A4J9_9MYCO</name>
<dbReference type="GO" id="GO:0016874">
    <property type="term" value="F:ligase activity"/>
    <property type="evidence" value="ECO:0007669"/>
    <property type="project" value="UniProtKB-KW"/>
</dbReference>
<evidence type="ECO:0000256" key="4">
    <source>
        <dbReference type="PROSITE-ProRule" id="PRU00409"/>
    </source>
</evidence>
<gene>
    <name evidence="6" type="ORF">AWB90_23950</name>
</gene>
<dbReference type="Proteomes" id="UP000193285">
    <property type="component" value="Unassembled WGS sequence"/>
</dbReference>
<proteinExistence type="predicted"/>
<comment type="caution">
    <text evidence="6">The sequence shown here is derived from an EMBL/GenBank/DDBJ whole genome shotgun (WGS) entry which is preliminary data.</text>
</comment>
<dbReference type="PANTHER" id="PTHR43585:SF2">
    <property type="entry name" value="ATP-GRASP ENZYME FSQD"/>
    <property type="match status" value="1"/>
</dbReference>
<dbReference type="GO" id="GO:0046872">
    <property type="term" value="F:metal ion binding"/>
    <property type="evidence" value="ECO:0007669"/>
    <property type="project" value="InterPro"/>
</dbReference>